<evidence type="ECO:0000256" key="1">
    <source>
        <dbReference type="ARBA" id="ARBA00001947"/>
    </source>
</evidence>
<evidence type="ECO:0000256" key="2">
    <source>
        <dbReference type="ARBA" id="ARBA00004141"/>
    </source>
</evidence>
<evidence type="ECO:0000256" key="11">
    <source>
        <dbReference type="RuleBase" id="RU362031"/>
    </source>
</evidence>
<evidence type="ECO:0000259" key="12">
    <source>
        <dbReference type="PROSITE" id="PS50106"/>
    </source>
</evidence>
<evidence type="ECO:0000313" key="14">
    <source>
        <dbReference type="Proteomes" id="UP000231632"/>
    </source>
</evidence>
<keyword evidence="5 11" id="KW-0812">Transmembrane</keyword>
<keyword evidence="7 11" id="KW-0862">Zinc</keyword>
<dbReference type="Proteomes" id="UP000231632">
    <property type="component" value="Unassembled WGS sequence"/>
</dbReference>
<keyword evidence="8 11" id="KW-1133">Transmembrane helix</keyword>
<dbReference type="Pfam" id="PF02163">
    <property type="entry name" value="Peptidase_M50"/>
    <property type="match status" value="1"/>
</dbReference>
<gene>
    <name evidence="13" type="ORF">MMIC_P0126</name>
</gene>
<accession>A0A1L8CJV5</accession>
<dbReference type="CDD" id="cd23081">
    <property type="entry name" value="cpPDZ_EcRseP-like"/>
    <property type="match status" value="1"/>
</dbReference>
<dbReference type="OrthoDB" id="5287739at2"/>
<dbReference type="NCBIfam" id="TIGR00054">
    <property type="entry name" value="RIP metalloprotease RseP"/>
    <property type="match status" value="1"/>
</dbReference>
<feature type="transmembrane region" description="Helical" evidence="11">
    <location>
        <begin position="422"/>
        <end position="443"/>
    </location>
</feature>
<evidence type="ECO:0000256" key="6">
    <source>
        <dbReference type="ARBA" id="ARBA00022801"/>
    </source>
</evidence>
<evidence type="ECO:0000256" key="5">
    <source>
        <dbReference type="ARBA" id="ARBA00022692"/>
    </source>
</evidence>
<comment type="cofactor">
    <cofactor evidence="1 11">
        <name>Zn(2+)</name>
        <dbReference type="ChEBI" id="CHEBI:29105"/>
    </cofactor>
</comment>
<dbReference type="SUPFAM" id="SSF50156">
    <property type="entry name" value="PDZ domain-like"/>
    <property type="match status" value="2"/>
</dbReference>
<dbReference type="InterPro" id="IPR041489">
    <property type="entry name" value="PDZ_6"/>
</dbReference>
<dbReference type="SMART" id="SM00228">
    <property type="entry name" value="PDZ"/>
    <property type="match status" value="2"/>
</dbReference>
<dbReference type="PANTHER" id="PTHR42837:SF2">
    <property type="entry name" value="MEMBRANE METALLOPROTEASE ARASP2, CHLOROPLASTIC-RELATED"/>
    <property type="match status" value="1"/>
</dbReference>
<dbReference type="GO" id="GO:0006508">
    <property type="term" value="P:proteolysis"/>
    <property type="evidence" value="ECO:0007669"/>
    <property type="project" value="UniProtKB-KW"/>
</dbReference>
<keyword evidence="11" id="KW-0479">Metal-binding</keyword>
<dbReference type="InterPro" id="IPR008915">
    <property type="entry name" value="Peptidase_M50"/>
</dbReference>
<evidence type="ECO:0000256" key="3">
    <source>
        <dbReference type="ARBA" id="ARBA00007931"/>
    </source>
</evidence>
<dbReference type="PANTHER" id="PTHR42837">
    <property type="entry name" value="REGULATOR OF SIGMA-E PROTEASE RSEP"/>
    <property type="match status" value="1"/>
</dbReference>
<evidence type="ECO:0000256" key="10">
    <source>
        <dbReference type="ARBA" id="ARBA00023136"/>
    </source>
</evidence>
<dbReference type="GO" id="GO:0016020">
    <property type="term" value="C:membrane"/>
    <property type="evidence" value="ECO:0007669"/>
    <property type="project" value="UniProtKB-SubCell"/>
</dbReference>
<dbReference type="PROSITE" id="PS50106">
    <property type="entry name" value="PDZ"/>
    <property type="match status" value="2"/>
</dbReference>
<organism evidence="13 14">
    <name type="scientific">Mariprofundus micogutta</name>
    <dbReference type="NCBI Taxonomy" id="1921010"/>
    <lineage>
        <taxon>Bacteria</taxon>
        <taxon>Pseudomonadati</taxon>
        <taxon>Pseudomonadota</taxon>
        <taxon>Candidatius Mariprofundia</taxon>
        <taxon>Mariprofundales</taxon>
        <taxon>Mariprofundaceae</taxon>
        <taxon>Mariprofundus</taxon>
    </lineage>
</organism>
<evidence type="ECO:0000256" key="4">
    <source>
        <dbReference type="ARBA" id="ARBA00022670"/>
    </source>
</evidence>
<evidence type="ECO:0000256" key="9">
    <source>
        <dbReference type="ARBA" id="ARBA00023049"/>
    </source>
</evidence>
<dbReference type="Gene3D" id="2.30.42.10">
    <property type="match status" value="2"/>
</dbReference>
<feature type="transmembrane region" description="Helical" evidence="11">
    <location>
        <begin position="377"/>
        <end position="410"/>
    </location>
</feature>
<keyword evidence="9 11" id="KW-0482">Metalloprotease</keyword>
<dbReference type="InterPro" id="IPR001478">
    <property type="entry name" value="PDZ"/>
</dbReference>
<evidence type="ECO:0000256" key="8">
    <source>
        <dbReference type="ARBA" id="ARBA00022989"/>
    </source>
</evidence>
<dbReference type="InterPro" id="IPR036034">
    <property type="entry name" value="PDZ_sf"/>
</dbReference>
<dbReference type="EMBL" id="BDFD01000001">
    <property type="protein sequence ID" value="GAV19197.1"/>
    <property type="molecule type" value="Genomic_DNA"/>
</dbReference>
<evidence type="ECO:0000256" key="7">
    <source>
        <dbReference type="ARBA" id="ARBA00022833"/>
    </source>
</evidence>
<dbReference type="GO" id="GO:0004222">
    <property type="term" value="F:metalloendopeptidase activity"/>
    <property type="evidence" value="ECO:0007669"/>
    <property type="project" value="InterPro"/>
</dbReference>
<feature type="domain" description="PDZ" evidence="12">
    <location>
        <begin position="129"/>
        <end position="168"/>
    </location>
</feature>
<dbReference type="EC" id="3.4.24.-" evidence="11"/>
<comment type="subcellular location">
    <subcellularLocation>
        <location evidence="2">Membrane</location>
        <topology evidence="2">Multi-pass membrane protein</topology>
    </subcellularLocation>
</comment>
<dbReference type="AlphaFoldDB" id="A0A1L8CJV5"/>
<dbReference type="STRING" id="1921010.MMIC_P0126"/>
<feature type="domain" description="PDZ" evidence="12">
    <location>
        <begin position="200"/>
        <end position="284"/>
    </location>
</feature>
<comment type="similarity">
    <text evidence="3 11">Belongs to the peptidase M50B family.</text>
</comment>
<dbReference type="RefSeq" id="WP_072658390.1">
    <property type="nucleotide sequence ID" value="NZ_BDFD01000001.1"/>
</dbReference>
<comment type="caution">
    <text evidence="13">The sequence shown here is derived from an EMBL/GenBank/DDBJ whole genome shotgun (WGS) entry which is preliminary data.</text>
</comment>
<dbReference type="GO" id="GO:0046872">
    <property type="term" value="F:metal ion binding"/>
    <property type="evidence" value="ECO:0007669"/>
    <property type="project" value="UniProtKB-KW"/>
</dbReference>
<name>A0A1L8CJV5_9PROT</name>
<proteinExistence type="inferred from homology"/>
<keyword evidence="10 11" id="KW-0472">Membrane</keyword>
<dbReference type="CDD" id="cd06163">
    <property type="entry name" value="S2P-M50_PDZ_RseP-like"/>
    <property type="match status" value="2"/>
</dbReference>
<keyword evidence="14" id="KW-1185">Reference proteome</keyword>
<keyword evidence="4 13" id="KW-0645">Protease</keyword>
<keyword evidence="6 11" id="KW-0378">Hydrolase</keyword>
<protein>
    <recommendedName>
        <fullName evidence="11">Zinc metalloprotease</fullName>
        <ecNumber evidence="11">3.4.24.-</ecNumber>
    </recommendedName>
</protein>
<dbReference type="InterPro" id="IPR004387">
    <property type="entry name" value="Pept_M50_Zn"/>
</dbReference>
<evidence type="ECO:0000313" key="13">
    <source>
        <dbReference type="EMBL" id="GAV19197.1"/>
    </source>
</evidence>
<reference evidence="13 14" key="1">
    <citation type="journal article" date="2017" name="Arch. Microbiol.">
        <title>Mariprofundus micogutta sp. nov., a novel iron-oxidizing zetaproteobacterium isolated from a deep-sea hydrothermal field at the Bayonnaise knoll of the Izu-Ogasawara arc, and a description of Mariprofundales ord. nov. and Zetaproteobacteria classis nov.</title>
        <authorList>
            <person name="Makita H."/>
            <person name="Tanaka E."/>
            <person name="Mitsunobu S."/>
            <person name="Miyazaki M."/>
            <person name="Nunoura T."/>
            <person name="Uematsu K."/>
            <person name="Takaki Y."/>
            <person name="Nishi S."/>
            <person name="Shimamura S."/>
            <person name="Takai K."/>
        </authorList>
    </citation>
    <scope>NUCLEOTIDE SEQUENCE [LARGE SCALE GENOMIC DNA]</scope>
    <source>
        <strain evidence="13 14">ET2</strain>
    </source>
</reference>
<dbReference type="Pfam" id="PF17820">
    <property type="entry name" value="PDZ_6"/>
    <property type="match status" value="2"/>
</dbReference>
<sequence length="452" mass="49142">MTEILHTTLAFIVAIALLIAVHEYGHFSVARRLGIKVEKFSIGFGPALFSWRSNDQEVLYVIAAIPLGGYVKMLGENPDEQEEGVASTLSEEDRKRAFNVQPVWKRAAVAAAGPAYNFVFAIVAYMMVGWMGQSVLPTIVGHVAPASVAEQSGLQIGDRVVAVHGRDVHSWQQMEELLKSRVGKQSELIVSRNEKTLALNMKLAEQKKDPLLIDVASQVLGFTPGLLVSVDDVVESSPAHQAGLLKGDVIQRVNGRAVNNVNQFIDQIKANAGKTVKIVVKREQTLLELDVLPATDQNQQGRIGARLSSQAANGTSVYRMGIWDGMQYGFVRTWEMTVLTLGVFSKMVTSAISPDNLGGPIAIAQLAGKTADMGLVYFLSFLALISVNLGVLNLLPIPVLDGGLLVYLGLEKLRGKALSPKFLEITQFIGLALIISLMVFAFYNDLSRLFRG</sequence>